<feature type="domain" description="Thioredoxin" evidence="3">
    <location>
        <begin position="39"/>
        <end position="162"/>
    </location>
</feature>
<proteinExistence type="predicted"/>
<dbReference type="InterPro" id="IPR036249">
    <property type="entry name" value="Thioredoxin-like_sf"/>
</dbReference>
<reference evidence="5" key="1">
    <citation type="submission" date="2017-01" db="EMBL/GenBank/DDBJ databases">
        <authorList>
            <person name="Varghese N."/>
            <person name="Submissions S."/>
        </authorList>
    </citation>
    <scope>NUCLEOTIDE SEQUENCE [LARGE SCALE GENOMIC DNA]</scope>
    <source>
        <strain evidence="5">DSM 18714</strain>
    </source>
</reference>
<evidence type="ECO:0000259" key="3">
    <source>
        <dbReference type="PROSITE" id="PS51352"/>
    </source>
</evidence>
<keyword evidence="1 2" id="KW-0732">Signal</keyword>
<dbReference type="STRING" id="407234.SAMN05421795_101631"/>
<dbReference type="InterPro" id="IPR013766">
    <property type="entry name" value="Thioredoxin_domain"/>
</dbReference>
<sequence>MRRDMVAMLAGAALWTSAALPVAAQEAEASIPAPLTEAPLTETPAPTPTAAPDTFAPISAAGVSLSDFLWQARPVVVFANTPADPAFAEQMAALAARWPDLAERDVVIVTDTDPADASALRRKLRPRGFSLVLIDKDGTVALRKPFPWDGREIMRAIDKMPIRREEMRRKD</sequence>
<protein>
    <recommendedName>
        <fullName evidence="3">Thioredoxin domain-containing protein</fullName>
    </recommendedName>
</protein>
<dbReference type="PROSITE" id="PS51352">
    <property type="entry name" value="THIOREDOXIN_2"/>
    <property type="match status" value="1"/>
</dbReference>
<name>A0A1N7K5M2_9RHOB</name>
<feature type="signal peptide" evidence="2">
    <location>
        <begin position="1"/>
        <end position="24"/>
    </location>
</feature>
<keyword evidence="5" id="KW-1185">Reference proteome</keyword>
<evidence type="ECO:0000256" key="2">
    <source>
        <dbReference type="SAM" id="SignalP"/>
    </source>
</evidence>
<gene>
    <name evidence="4" type="ORF">SAMN05421795_101631</name>
</gene>
<dbReference type="SUPFAM" id="SSF52833">
    <property type="entry name" value="Thioredoxin-like"/>
    <property type="match status" value="1"/>
</dbReference>
<evidence type="ECO:0000313" key="4">
    <source>
        <dbReference type="EMBL" id="SIS56848.1"/>
    </source>
</evidence>
<evidence type="ECO:0000313" key="5">
    <source>
        <dbReference type="Proteomes" id="UP000186098"/>
    </source>
</evidence>
<feature type="chain" id="PRO_5012658929" description="Thioredoxin domain-containing protein" evidence="2">
    <location>
        <begin position="25"/>
        <end position="171"/>
    </location>
</feature>
<organism evidence="4 5">
    <name type="scientific">Phaeovulum vinaykumarii</name>
    <dbReference type="NCBI Taxonomy" id="407234"/>
    <lineage>
        <taxon>Bacteria</taxon>
        <taxon>Pseudomonadati</taxon>
        <taxon>Pseudomonadota</taxon>
        <taxon>Alphaproteobacteria</taxon>
        <taxon>Rhodobacterales</taxon>
        <taxon>Paracoccaceae</taxon>
        <taxon>Phaeovulum</taxon>
    </lineage>
</organism>
<dbReference type="Pfam" id="PF13778">
    <property type="entry name" value="DUF4174"/>
    <property type="match status" value="1"/>
</dbReference>
<dbReference type="AlphaFoldDB" id="A0A1N7K5M2"/>
<accession>A0A1N7K5M2</accession>
<dbReference type="InterPro" id="IPR025232">
    <property type="entry name" value="DUF4174"/>
</dbReference>
<dbReference type="EMBL" id="FTOM01000001">
    <property type="protein sequence ID" value="SIS56848.1"/>
    <property type="molecule type" value="Genomic_DNA"/>
</dbReference>
<dbReference type="RefSeq" id="WP_076363422.1">
    <property type="nucleotide sequence ID" value="NZ_FTOM01000001.1"/>
</dbReference>
<dbReference type="Proteomes" id="UP000186098">
    <property type="component" value="Unassembled WGS sequence"/>
</dbReference>
<evidence type="ECO:0000256" key="1">
    <source>
        <dbReference type="ARBA" id="ARBA00022729"/>
    </source>
</evidence>